<keyword evidence="3" id="KW-1185">Reference proteome</keyword>
<protein>
    <submittedName>
        <fullName evidence="2">Unnamed protein product</fullName>
    </submittedName>
</protein>
<comment type="caution">
    <text evidence="2">The sequence shown here is derived from an EMBL/GenBank/DDBJ whole genome shotgun (WGS) entry which is preliminary data.</text>
</comment>
<feature type="region of interest" description="Disordered" evidence="1">
    <location>
        <begin position="448"/>
        <end position="468"/>
    </location>
</feature>
<evidence type="ECO:0000256" key="1">
    <source>
        <dbReference type="SAM" id="MobiDB-lite"/>
    </source>
</evidence>
<dbReference type="OrthoDB" id="5354116at2759"/>
<name>A0A9W6Z649_AMBMO</name>
<sequence>MLEHENDTFTTYKRVDTFYKVAVELLLRETLRLGLNLQDNKRTSSEGAEQDEPMETSLESTLSRDFELVSSVFINKTGETLNLTAQNNLPLFTSLNSWKSELDDREPIIDGSLGINIVKVVPSLNSLKPDPLSSISPKVSTHHNGNNNKDHTIKEVLENYMHPNWLRLTTSQWLKHGGMSGDDYSAHFSFAPSCDESRATVSDEWKRLTWLQHIGFEHLVQAQKAYKDAIASDEKKENENGSVANGAVAIPNGNDVGKQNSGEANSTDKDVEMKDNSHPVDVNSIANNATPDNKSETTDNDDDGKINLENLLKWSIGHNIESEEKQAVKSNTAQQTISKLLLELNELRKSRIIFQKQQLQIQSQLQQQSQQSLSQSQQNQRQSQQRLKNYKIIKTSKQEVEKFTKVRRLIQGLINSKDISPDQMGIKLSTKLPVFQHNYSGVLPAPMHSTAANSYGRASGVRSNKRRR</sequence>
<accession>A0A9W6Z649</accession>
<evidence type="ECO:0000313" key="3">
    <source>
        <dbReference type="Proteomes" id="UP001165063"/>
    </source>
</evidence>
<feature type="compositionally biased region" description="Basic and acidic residues" evidence="1">
    <location>
        <begin position="266"/>
        <end position="278"/>
    </location>
</feature>
<evidence type="ECO:0000313" key="2">
    <source>
        <dbReference type="EMBL" id="GMG53433.1"/>
    </source>
</evidence>
<reference evidence="2" key="1">
    <citation type="submission" date="2023-04" db="EMBL/GenBank/DDBJ databases">
        <title>Ambrosiozyma monospora NBRC 1965.</title>
        <authorList>
            <person name="Ichikawa N."/>
            <person name="Sato H."/>
            <person name="Tonouchi N."/>
        </authorList>
    </citation>
    <scope>NUCLEOTIDE SEQUENCE</scope>
    <source>
        <strain evidence="2">NBRC 1965</strain>
    </source>
</reference>
<organism evidence="2 3">
    <name type="scientific">Ambrosiozyma monospora</name>
    <name type="common">Yeast</name>
    <name type="synonym">Endomycopsis monosporus</name>
    <dbReference type="NCBI Taxonomy" id="43982"/>
    <lineage>
        <taxon>Eukaryota</taxon>
        <taxon>Fungi</taxon>
        <taxon>Dikarya</taxon>
        <taxon>Ascomycota</taxon>
        <taxon>Saccharomycotina</taxon>
        <taxon>Pichiomycetes</taxon>
        <taxon>Pichiales</taxon>
        <taxon>Pichiaceae</taxon>
        <taxon>Ambrosiozyma</taxon>
    </lineage>
</organism>
<feature type="region of interest" description="Disordered" evidence="1">
    <location>
        <begin position="232"/>
        <end position="305"/>
    </location>
</feature>
<gene>
    <name evidence="2" type="ORF">Amon01_000741000</name>
</gene>
<dbReference type="AlphaFoldDB" id="A0A9W6Z649"/>
<dbReference type="EMBL" id="BSXU01005416">
    <property type="protein sequence ID" value="GMG53433.1"/>
    <property type="molecule type" value="Genomic_DNA"/>
</dbReference>
<proteinExistence type="predicted"/>
<dbReference type="Proteomes" id="UP001165063">
    <property type="component" value="Unassembled WGS sequence"/>
</dbReference>